<accession>A0A0C7QNG3</accession>
<dbReference type="OrthoDB" id="1752470at2"/>
<name>A0A0C7QNG3_PARSO</name>
<gene>
    <name evidence="1" type="ORF">R28058_28911</name>
</gene>
<dbReference type="Proteomes" id="UP000049127">
    <property type="component" value="Unassembled WGS sequence"/>
</dbReference>
<sequence>MNIDTSLLNRLEFIEFKQHVLFLKQPNHKVKVFSDLSLDEYLKIKDYVNKFEELLKLNNSLSFKDFTNGLYDICPRIKAYSESSVLIAKILMGYNNYDLLFSHNN</sequence>
<dbReference type="AlphaFoldDB" id="A0A0C7QNG3"/>
<evidence type="ECO:0000313" key="1">
    <source>
        <dbReference type="EMBL" id="CEQ05174.1"/>
    </source>
</evidence>
<proteinExistence type="predicted"/>
<organism evidence="1 2">
    <name type="scientific">Paraclostridium sordellii</name>
    <name type="common">Clostridium sordellii</name>
    <dbReference type="NCBI Taxonomy" id="1505"/>
    <lineage>
        <taxon>Bacteria</taxon>
        <taxon>Bacillati</taxon>
        <taxon>Bacillota</taxon>
        <taxon>Clostridia</taxon>
        <taxon>Peptostreptococcales</taxon>
        <taxon>Peptostreptococcaceae</taxon>
        <taxon>Paraclostridium</taxon>
    </lineage>
</organism>
<evidence type="ECO:0000313" key="2">
    <source>
        <dbReference type="Proteomes" id="UP000049127"/>
    </source>
</evidence>
<protein>
    <submittedName>
        <fullName evidence="1">Uncharacterized protein</fullName>
    </submittedName>
</protein>
<reference evidence="2" key="1">
    <citation type="submission" date="2015-01" db="EMBL/GenBank/DDBJ databases">
        <authorList>
            <person name="Aslett M.A."/>
            <person name="De Silva N."/>
        </authorList>
    </citation>
    <scope>NUCLEOTIDE SEQUENCE [LARGE SCALE GENOMIC DNA]</scope>
    <source>
        <strain evidence="2">R28058</strain>
    </source>
</reference>
<dbReference type="EMBL" id="CEKZ01000023">
    <property type="protein sequence ID" value="CEQ05174.1"/>
    <property type="molecule type" value="Genomic_DNA"/>
</dbReference>
<dbReference type="RefSeq" id="WP_055337278.1">
    <property type="nucleotide sequence ID" value="NZ_CDNF01000032.1"/>
</dbReference>